<protein>
    <recommendedName>
        <fullName evidence="3">Fasciclin domain-containing protein</fullName>
    </recommendedName>
</protein>
<reference evidence="1 2" key="1">
    <citation type="submission" date="2020-10" db="EMBL/GenBank/DDBJ databases">
        <title>Mucilaginibacter mali sp. nov., isolated from rhizosphere soil of apple orchard.</title>
        <authorList>
            <person name="Lee J.-S."/>
            <person name="Kim H.S."/>
            <person name="Kim J.-S."/>
        </authorList>
    </citation>
    <scope>NUCLEOTIDE SEQUENCE [LARGE SCALE GENOMIC DNA]</scope>
    <source>
        <strain evidence="1 2">KCTC 23157</strain>
    </source>
</reference>
<keyword evidence="2" id="KW-1185">Reference proteome</keyword>
<dbReference type="PROSITE" id="PS51257">
    <property type="entry name" value="PROKAR_LIPOPROTEIN"/>
    <property type="match status" value="1"/>
</dbReference>
<name>A0ABR9XC27_9SPHI</name>
<gene>
    <name evidence="1" type="ORF">IRJ18_00030</name>
</gene>
<evidence type="ECO:0000313" key="2">
    <source>
        <dbReference type="Proteomes" id="UP000632774"/>
    </source>
</evidence>
<dbReference type="RefSeq" id="WP_194104153.1">
    <property type="nucleotide sequence ID" value="NZ_JADFFM010000001.1"/>
</dbReference>
<dbReference type="Proteomes" id="UP000632774">
    <property type="component" value="Unassembled WGS sequence"/>
</dbReference>
<comment type="caution">
    <text evidence="1">The sequence shown here is derived from an EMBL/GenBank/DDBJ whole genome shotgun (WGS) entry which is preliminary data.</text>
</comment>
<dbReference type="Gene3D" id="2.30.180.10">
    <property type="entry name" value="FAS1 domain"/>
    <property type="match status" value="1"/>
</dbReference>
<organism evidence="1 2">
    <name type="scientific">Mucilaginibacter boryungensis</name>
    <dbReference type="NCBI Taxonomy" id="768480"/>
    <lineage>
        <taxon>Bacteria</taxon>
        <taxon>Pseudomonadati</taxon>
        <taxon>Bacteroidota</taxon>
        <taxon>Sphingobacteriia</taxon>
        <taxon>Sphingobacteriales</taxon>
        <taxon>Sphingobacteriaceae</taxon>
        <taxon>Mucilaginibacter</taxon>
    </lineage>
</organism>
<evidence type="ECO:0008006" key="3">
    <source>
        <dbReference type="Google" id="ProtNLM"/>
    </source>
</evidence>
<accession>A0ABR9XC27</accession>
<proteinExistence type="predicted"/>
<dbReference type="InterPro" id="IPR036378">
    <property type="entry name" value="FAS1_dom_sf"/>
</dbReference>
<dbReference type="EMBL" id="JADFFM010000001">
    <property type="protein sequence ID" value="MBE9664725.1"/>
    <property type="molecule type" value="Genomic_DNA"/>
</dbReference>
<sequence>MKKIKLLFAITLLICTAVISSCTLFGLKKQTDFNRVTNVDTIDAHLYKTAWAYIKARSYATSVARDTIFRRMYDAIIYSGIDTNEYIKPGRTYILINNNSVKALFASVFTSANKAGKKWQDYSAADVKTYLQYLILQGQYSHFSLPTTPFFAKTLAPAGAYTTNPTGFNFRSPGVATYFPNPESTMAIWVLPSSPGNQSDYPLVINGSANYVYTSDLMPTNGVIQVMNTIVTPVLPQ</sequence>
<evidence type="ECO:0000313" key="1">
    <source>
        <dbReference type="EMBL" id="MBE9664725.1"/>
    </source>
</evidence>